<sequence length="160" mass="18364">MAHFRRFYRRTTLVNESRQWAHVMFCPACLNSLAPPQHEYPTAVPKWREKKREGQETAEIMRWLSGGNRGTNPRMDAIRVLDLKIWLYLSIGLGAQFQISTINLLSLPYWISRLVIFSLVATLGDHGDGGGPGEGGDLAGYRCKWATESREFYVEYDNLR</sequence>
<evidence type="ECO:0000313" key="3">
    <source>
        <dbReference type="Proteomes" id="UP001420932"/>
    </source>
</evidence>
<protein>
    <submittedName>
        <fullName evidence="2">Uncharacterized protein</fullName>
    </submittedName>
</protein>
<reference evidence="2 3" key="1">
    <citation type="submission" date="2024-01" db="EMBL/GenBank/DDBJ databases">
        <title>Genome assemblies of Stephania.</title>
        <authorList>
            <person name="Yang L."/>
        </authorList>
    </citation>
    <scope>NUCLEOTIDE SEQUENCE [LARGE SCALE GENOMIC DNA]</scope>
    <source>
        <strain evidence="2">YNDBR</strain>
        <tissue evidence="2">Leaf</tissue>
    </source>
</reference>
<proteinExistence type="predicted"/>
<keyword evidence="3" id="KW-1185">Reference proteome</keyword>
<dbReference type="EMBL" id="JBBNAF010000005">
    <property type="protein sequence ID" value="KAK9142220.1"/>
    <property type="molecule type" value="Genomic_DNA"/>
</dbReference>
<organism evidence="2 3">
    <name type="scientific">Stephania yunnanensis</name>
    <dbReference type="NCBI Taxonomy" id="152371"/>
    <lineage>
        <taxon>Eukaryota</taxon>
        <taxon>Viridiplantae</taxon>
        <taxon>Streptophyta</taxon>
        <taxon>Embryophyta</taxon>
        <taxon>Tracheophyta</taxon>
        <taxon>Spermatophyta</taxon>
        <taxon>Magnoliopsida</taxon>
        <taxon>Ranunculales</taxon>
        <taxon>Menispermaceae</taxon>
        <taxon>Menispermoideae</taxon>
        <taxon>Cissampelideae</taxon>
        <taxon>Stephania</taxon>
    </lineage>
</organism>
<evidence type="ECO:0000313" key="2">
    <source>
        <dbReference type="EMBL" id="KAK9142220.1"/>
    </source>
</evidence>
<dbReference type="AlphaFoldDB" id="A0AAP0JYX2"/>
<dbReference type="Proteomes" id="UP001420932">
    <property type="component" value="Unassembled WGS sequence"/>
</dbReference>
<accession>A0AAP0JYX2</accession>
<keyword evidence="1" id="KW-0472">Membrane</keyword>
<gene>
    <name evidence="2" type="ORF">Syun_011620</name>
</gene>
<evidence type="ECO:0000256" key="1">
    <source>
        <dbReference type="SAM" id="Phobius"/>
    </source>
</evidence>
<keyword evidence="1" id="KW-0812">Transmembrane</keyword>
<comment type="caution">
    <text evidence="2">The sequence shown here is derived from an EMBL/GenBank/DDBJ whole genome shotgun (WGS) entry which is preliminary data.</text>
</comment>
<name>A0AAP0JYX2_9MAGN</name>
<keyword evidence="1" id="KW-1133">Transmembrane helix</keyword>
<feature type="transmembrane region" description="Helical" evidence="1">
    <location>
        <begin position="85"/>
        <end position="111"/>
    </location>
</feature>